<dbReference type="GO" id="GO:0000398">
    <property type="term" value="P:mRNA splicing, via spliceosome"/>
    <property type="evidence" value="ECO:0007669"/>
    <property type="project" value="TreeGrafter"/>
</dbReference>
<dbReference type="Pfam" id="PF01585">
    <property type="entry name" value="G-patch"/>
    <property type="match status" value="1"/>
</dbReference>
<evidence type="ECO:0000256" key="6">
    <source>
        <dbReference type="SAM" id="MobiDB-lite"/>
    </source>
</evidence>
<keyword evidence="10" id="KW-1185">Reference proteome</keyword>
<evidence type="ECO:0000256" key="3">
    <source>
        <dbReference type="ARBA" id="ARBA00023242"/>
    </source>
</evidence>
<evidence type="ECO:0000256" key="1">
    <source>
        <dbReference type="ARBA" id="ARBA00004123"/>
    </source>
</evidence>
<evidence type="ECO:0000313" key="9">
    <source>
        <dbReference type="EMBL" id="KAK3674246.1"/>
    </source>
</evidence>
<keyword evidence="5" id="KW-0175">Coiled coil</keyword>
<dbReference type="PROSITE" id="PS50102">
    <property type="entry name" value="RRM"/>
    <property type="match status" value="1"/>
</dbReference>
<sequence>MYAFDTSDALSTLQDDYHPSAKRQHLDHDPYQDQDMYSEQEPVAIPYRGEHDVSADGKPVRMLLVRNLKESITESLFAKGLDKLSVDASTTNKDDPPIGASAGSLRRVLIVRDRQSEKSMQYGFAEYHHVSDATAALAKAEELGEKCTIGSKVIEVCFPHLAIFPQADTYLEGRDESEMYTIELPNTGTRHKYYVERYYVTELMVNAVAPYREPSPPQAPTPEASSEAVSATRESSPAKNVGAGDVTVQGTTLDGREKSKKRKAPGAVAPAFLQHWQNKAAELREEGQKLQVAKEKEQGEKGSKIPASGVNAISAPRIDQQQTFSIDTTKLKCCYLCAGQFQTLEGLQRHLKESPKHADNLKSDQATTRGYERLNKANVSPASTIKLLLPPPESAPAVMTTTEQTVSAYRDRAAERREAEGGSGGKGSMPKFSLKTKSNPTRTSSPSTSDTESTTKPTYGKGLGMLQKAGWAPGSGLGSGGEGIAAPIEQSLYAAGIGLGHEGSKKGDAVLEAQRLTKGDGREGFLEMTREVARQRFERMG</sequence>
<keyword evidence="3" id="KW-0539">Nucleus</keyword>
<keyword evidence="2 4" id="KW-0694">RNA-binding</keyword>
<name>A0AAE1C0X0_9PEZI</name>
<evidence type="ECO:0000259" key="7">
    <source>
        <dbReference type="PROSITE" id="PS50102"/>
    </source>
</evidence>
<evidence type="ECO:0008006" key="11">
    <source>
        <dbReference type="Google" id="ProtNLM"/>
    </source>
</evidence>
<dbReference type="PROSITE" id="PS50174">
    <property type="entry name" value="G_PATCH"/>
    <property type="match status" value="1"/>
</dbReference>
<comment type="subcellular location">
    <subcellularLocation>
        <location evidence="1">Nucleus</location>
    </subcellularLocation>
</comment>
<evidence type="ECO:0000256" key="2">
    <source>
        <dbReference type="ARBA" id="ARBA00022884"/>
    </source>
</evidence>
<feature type="domain" description="RRM" evidence="7">
    <location>
        <begin position="61"/>
        <end position="156"/>
    </location>
</feature>
<dbReference type="EMBL" id="JAUTXT010000020">
    <property type="protein sequence ID" value="KAK3674246.1"/>
    <property type="molecule type" value="Genomic_DNA"/>
</dbReference>
<feature type="region of interest" description="Disordered" evidence="6">
    <location>
        <begin position="414"/>
        <end position="466"/>
    </location>
</feature>
<feature type="coiled-coil region" evidence="5">
    <location>
        <begin position="273"/>
        <end position="300"/>
    </location>
</feature>
<dbReference type="GO" id="GO:0005634">
    <property type="term" value="C:nucleus"/>
    <property type="evidence" value="ECO:0007669"/>
    <property type="project" value="UniProtKB-SubCell"/>
</dbReference>
<dbReference type="AlphaFoldDB" id="A0AAE1C0X0"/>
<feature type="domain" description="G-patch" evidence="8">
    <location>
        <begin position="458"/>
        <end position="504"/>
    </location>
</feature>
<feature type="compositionally biased region" description="Polar residues" evidence="6">
    <location>
        <begin position="223"/>
        <end position="238"/>
    </location>
</feature>
<evidence type="ECO:0000259" key="8">
    <source>
        <dbReference type="PROSITE" id="PS50174"/>
    </source>
</evidence>
<dbReference type="InterPro" id="IPR000504">
    <property type="entry name" value="RRM_dom"/>
</dbReference>
<dbReference type="InterPro" id="IPR035979">
    <property type="entry name" value="RBD_domain_sf"/>
</dbReference>
<gene>
    <name evidence="9" type="ORF">LTR78_005715</name>
</gene>
<dbReference type="SMART" id="SM00443">
    <property type="entry name" value="G_patch"/>
    <property type="match status" value="1"/>
</dbReference>
<dbReference type="Proteomes" id="UP001274830">
    <property type="component" value="Unassembled WGS sequence"/>
</dbReference>
<dbReference type="Gene3D" id="3.30.70.330">
    <property type="match status" value="1"/>
</dbReference>
<reference evidence="9" key="1">
    <citation type="submission" date="2023-07" db="EMBL/GenBank/DDBJ databases">
        <title>Black Yeasts Isolated from many extreme environments.</title>
        <authorList>
            <person name="Coleine C."/>
            <person name="Stajich J.E."/>
            <person name="Selbmann L."/>
        </authorList>
    </citation>
    <scope>NUCLEOTIDE SEQUENCE</scope>
    <source>
        <strain evidence="9">CCFEE 5485</strain>
    </source>
</reference>
<feature type="compositionally biased region" description="Low complexity" evidence="6">
    <location>
        <begin position="435"/>
        <end position="458"/>
    </location>
</feature>
<dbReference type="GO" id="GO:0003723">
    <property type="term" value="F:RNA binding"/>
    <property type="evidence" value="ECO:0007669"/>
    <property type="project" value="UniProtKB-UniRule"/>
</dbReference>
<dbReference type="PANTHER" id="PTHR13948:SF3">
    <property type="entry name" value="FI21118P1"/>
    <property type="match status" value="1"/>
</dbReference>
<evidence type="ECO:0000313" key="10">
    <source>
        <dbReference type="Proteomes" id="UP001274830"/>
    </source>
</evidence>
<feature type="region of interest" description="Disordered" evidence="6">
    <location>
        <begin position="386"/>
        <end position="405"/>
    </location>
</feature>
<evidence type="ECO:0000256" key="4">
    <source>
        <dbReference type="PROSITE-ProRule" id="PRU00176"/>
    </source>
</evidence>
<evidence type="ECO:0000256" key="5">
    <source>
        <dbReference type="SAM" id="Coils"/>
    </source>
</evidence>
<dbReference type="SUPFAM" id="SSF54928">
    <property type="entry name" value="RNA-binding domain, RBD"/>
    <property type="match status" value="1"/>
</dbReference>
<organism evidence="9 10">
    <name type="scientific">Recurvomyces mirabilis</name>
    <dbReference type="NCBI Taxonomy" id="574656"/>
    <lineage>
        <taxon>Eukaryota</taxon>
        <taxon>Fungi</taxon>
        <taxon>Dikarya</taxon>
        <taxon>Ascomycota</taxon>
        <taxon>Pezizomycotina</taxon>
        <taxon>Dothideomycetes</taxon>
        <taxon>Dothideomycetidae</taxon>
        <taxon>Mycosphaerellales</taxon>
        <taxon>Teratosphaeriaceae</taxon>
        <taxon>Recurvomyces</taxon>
    </lineage>
</organism>
<protein>
    <recommendedName>
        <fullName evidence="11">G-patch domain-containing protein</fullName>
    </recommendedName>
</protein>
<dbReference type="InterPro" id="IPR012677">
    <property type="entry name" value="Nucleotide-bd_a/b_plait_sf"/>
</dbReference>
<proteinExistence type="predicted"/>
<dbReference type="InterPro" id="IPR000467">
    <property type="entry name" value="G_patch_dom"/>
</dbReference>
<dbReference type="PANTHER" id="PTHR13948">
    <property type="entry name" value="RNA-BINDING PROTEIN"/>
    <property type="match status" value="1"/>
</dbReference>
<feature type="region of interest" description="Disordered" evidence="6">
    <location>
        <begin position="213"/>
        <end position="270"/>
    </location>
</feature>
<comment type="caution">
    <text evidence="9">The sequence shown here is derived from an EMBL/GenBank/DDBJ whole genome shotgun (WGS) entry which is preliminary data.</text>
</comment>
<accession>A0AAE1C0X0</accession>